<dbReference type="RefSeq" id="WP_249334324.1">
    <property type="nucleotide sequence ID" value="NZ_JACRSY010000050.1"/>
</dbReference>
<evidence type="ECO:0000256" key="7">
    <source>
        <dbReference type="PROSITE-ProRule" id="PRU00169"/>
    </source>
</evidence>
<dbReference type="PRINTS" id="PR00038">
    <property type="entry name" value="HTHLUXR"/>
</dbReference>
<evidence type="ECO:0000256" key="2">
    <source>
        <dbReference type="ARBA" id="ARBA00022553"/>
    </source>
</evidence>
<evidence type="ECO:0000313" key="11">
    <source>
        <dbReference type="Proteomes" id="UP000655830"/>
    </source>
</evidence>
<dbReference type="Pfam" id="PF00196">
    <property type="entry name" value="GerE"/>
    <property type="match status" value="1"/>
</dbReference>
<dbReference type="GO" id="GO:0006355">
    <property type="term" value="P:regulation of DNA-templated transcription"/>
    <property type="evidence" value="ECO:0007669"/>
    <property type="project" value="InterPro"/>
</dbReference>
<proteinExistence type="predicted"/>
<name>A0A926IF64_9FIRM</name>
<dbReference type="EMBL" id="JACRSY010000050">
    <property type="protein sequence ID" value="MBC8581407.1"/>
    <property type="molecule type" value="Genomic_DNA"/>
</dbReference>
<evidence type="ECO:0000259" key="9">
    <source>
        <dbReference type="PROSITE" id="PS50110"/>
    </source>
</evidence>
<gene>
    <name evidence="10" type="ORF">H8718_18110</name>
</gene>
<dbReference type="PROSITE" id="PS50043">
    <property type="entry name" value="HTH_LUXR_2"/>
    <property type="match status" value="1"/>
</dbReference>
<accession>A0A926IF64</accession>
<evidence type="ECO:0000256" key="1">
    <source>
        <dbReference type="ARBA" id="ARBA00018672"/>
    </source>
</evidence>
<evidence type="ECO:0000259" key="8">
    <source>
        <dbReference type="PROSITE" id="PS50043"/>
    </source>
</evidence>
<dbReference type="InterPro" id="IPR058245">
    <property type="entry name" value="NreC/VraR/RcsB-like_REC"/>
</dbReference>
<keyword evidence="2 7" id="KW-0597">Phosphoprotein</keyword>
<dbReference type="InterPro" id="IPR039420">
    <property type="entry name" value="WalR-like"/>
</dbReference>
<feature type="domain" description="Response regulatory" evidence="9">
    <location>
        <begin position="6"/>
        <end position="123"/>
    </location>
</feature>
<protein>
    <recommendedName>
        <fullName evidence="1">Stage 0 sporulation protein A homolog</fullName>
    </recommendedName>
</protein>
<dbReference type="Pfam" id="PF00072">
    <property type="entry name" value="Response_reg"/>
    <property type="match status" value="1"/>
</dbReference>
<keyword evidence="4" id="KW-0238">DNA-binding</keyword>
<comment type="caution">
    <text evidence="10">The sequence shown here is derived from an EMBL/GenBank/DDBJ whole genome shotgun (WGS) entry which is preliminary data.</text>
</comment>
<reference evidence="10" key="1">
    <citation type="submission" date="2020-08" db="EMBL/GenBank/DDBJ databases">
        <title>Genome public.</title>
        <authorList>
            <person name="Liu C."/>
            <person name="Sun Q."/>
        </authorList>
    </citation>
    <scope>NUCLEOTIDE SEQUENCE</scope>
    <source>
        <strain evidence="10">NSJ-12</strain>
    </source>
</reference>
<feature type="domain" description="HTH luxR-type" evidence="8">
    <location>
        <begin position="154"/>
        <end position="219"/>
    </location>
</feature>
<dbReference type="SUPFAM" id="SSF46894">
    <property type="entry name" value="C-terminal effector domain of the bipartite response regulators"/>
    <property type="match status" value="1"/>
</dbReference>
<dbReference type="SMART" id="SM00448">
    <property type="entry name" value="REC"/>
    <property type="match status" value="1"/>
</dbReference>
<dbReference type="SMART" id="SM00421">
    <property type="entry name" value="HTH_LUXR"/>
    <property type="match status" value="1"/>
</dbReference>
<dbReference type="PANTHER" id="PTHR43214">
    <property type="entry name" value="TWO-COMPONENT RESPONSE REGULATOR"/>
    <property type="match status" value="1"/>
</dbReference>
<dbReference type="AlphaFoldDB" id="A0A926IF64"/>
<dbReference type="Gene3D" id="3.40.50.2300">
    <property type="match status" value="1"/>
</dbReference>
<evidence type="ECO:0000313" key="10">
    <source>
        <dbReference type="EMBL" id="MBC8581407.1"/>
    </source>
</evidence>
<dbReference type="InterPro" id="IPR001789">
    <property type="entry name" value="Sig_transdc_resp-reg_receiver"/>
</dbReference>
<comment type="function">
    <text evidence="6">May play the central regulatory role in sporulation. It may be an element of the effector pathway responsible for the activation of sporulation genes in response to nutritional stress. Spo0A may act in concert with spo0H (a sigma factor) to control the expression of some genes that are critical to the sporulation process.</text>
</comment>
<dbReference type="CDD" id="cd17535">
    <property type="entry name" value="REC_NarL-like"/>
    <property type="match status" value="1"/>
</dbReference>
<keyword evidence="11" id="KW-1185">Reference proteome</keyword>
<dbReference type="InterPro" id="IPR011006">
    <property type="entry name" value="CheY-like_superfamily"/>
</dbReference>
<dbReference type="PANTHER" id="PTHR43214:SF43">
    <property type="entry name" value="TWO-COMPONENT RESPONSE REGULATOR"/>
    <property type="match status" value="1"/>
</dbReference>
<feature type="modified residue" description="4-aspartylphosphate" evidence="7">
    <location>
        <position position="57"/>
    </location>
</feature>
<evidence type="ECO:0000256" key="3">
    <source>
        <dbReference type="ARBA" id="ARBA00023015"/>
    </source>
</evidence>
<evidence type="ECO:0000256" key="5">
    <source>
        <dbReference type="ARBA" id="ARBA00023163"/>
    </source>
</evidence>
<dbReference type="GO" id="GO:0003677">
    <property type="term" value="F:DNA binding"/>
    <property type="evidence" value="ECO:0007669"/>
    <property type="project" value="UniProtKB-KW"/>
</dbReference>
<evidence type="ECO:0000256" key="6">
    <source>
        <dbReference type="ARBA" id="ARBA00024867"/>
    </source>
</evidence>
<dbReference type="InterPro" id="IPR000792">
    <property type="entry name" value="Tscrpt_reg_LuxR_C"/>
</dbReference>
<sequence>MGECIKVMVAEDFDLIREDLAELIRKQQDMCLIGEACSGKEIEKLAHEVQPDLILMDIEMEKINSGIVAAEHIHFDYPEIKIIFLTAHETDDMVITAMATGAVDYVVKGCEEEKLLHHIRCAYEDEPILEMRFQKKIMQEFTRLHTSERSLLYFIQTISKLTPTERELVKLLLQGHKVAQIAQLRYVEVVTVKTQIKSLLKKFGCTRTKEIVEMIHNLRISHLF</sequence>
<evidence type="ECO:0000256" key="4">
    <source>
        <dbReference type="ARBA" id="ARBA00023125"/>
    </source>
</evidence>
<dbReference type="SUPFAM" id="SSF52172">
    <property type="entry name" value="CheY-like"/>
    <property type="match status" value="1"/>
</dbReference>
<keyword evidence="3" id="KW-0805">Transcription regulation</keyword>
<dbReference type="GO" id="GO:0000160">
    <property type="term" value="P:phosphorelay signal transduction system"/>
    <property type="evidence" value="ECO:0007669"/>
    <property type="project" value="InterPro"/>
</dbReference>
<keyword evidence="5" id="KW-0804">Transcription</keyword>
<dbReference type="PROSITE" id="PS50110">
    <property type="entry name" value="RESPONSE_REGULATORY"/>
    <property type="match status" value="1"/>
</dbReference>
<dbReference type="Proteomes" id="UP000655830">
    <property type="component" value="Unassembled WGS sequence"/>
</dbReference>
<organism evidence="10 11">
    <name type="scientific">Zhenhengia yiwuensis</name>
    <dbReference type="NCBI Taxonomy" id="2763666"/>
    <lineage>
        <taxon>Bacteria</taxon>
        <taxon>Bacillati</taxon>
        <taxon>Bacillota</taxon>
        <taxon>Clostridia</taxon>
        <taxon>Lachnospirales</taxon>
        <taxon>Lachnospiraceae</taxon>
        <taxon>Zhenhengia</taxon>
    </lineage>
</organism>
<dbReference type="InterPro" id="IPR016032">
    <property type="entry name" value="Sig_transdc_resp-reg_C-effctor"/>
</dbReference>